<evidence type="ECO:0000313" key="2">
    <source>
        <dbReference type="Proteomes" id="UP000245207"/>
    </source>
</evidence>
<organism evidence="1 2">
    <name type="scientific">Artemisia annua</name>
    <name type="common">Sweet wormwood</name>
    <dbReference type="NCBI Taxonomy" id="35608"/>
    <lineage>
        <taxon>Eukaryota</taxon>
        <taxon>Viridiplantae</taxon>
        <taxon>Streptophyta</taxon>
        <taxon>Embryophyta</taxon>
        <taxon>Tracheophyta</taxon>
        <taxon>Spermatophyta</taxon>
        <taxon>Magnoliopsida</taxon>
        <taxon>eudicotyledons</taxon>
        <taxon>Gunneridae</taxon>
        <taxon>Pentapetalae</taxon>
        <taxon>asterids</taxon>
        <taxon>campanulids</taxon>
        <taxon>Asterales</taxon>
        <taxon>Asteraceae</taxon>
        <taxon>Asteroideae</taxon>
        <taxon>Anthemideae</taxon>
        <taxon>Artemisiinae</taxon>
        <taxon>Artemisia</taxon>
    </lineage>
</organism>
<dbReference type="AlphaFoldDB" id="A0A2U1PIM7"/>
<accession>A0A2U1PIM7</accession>
<protein>
    <submittedName>
        <fullName evidence="1">WW domain-containing protein</fullName>
    </submittedName>
</protein>
<reference evidence="1 2" key="1">
    <citation type="journal article" date="2018" name="Mol. Plant">
        <title>The genome of Artemisia annua provides insight into the evolution of Asteraceae family and artemisinin biosynthesis.</title>
        <authorList>
            <person name="Shen Q."/>
            <person name="Zhang L."/>
            <person name="Liao Z."/>
            <person name="Wang S."/>
            <person name="Yan T."/>
            <person name="Shi P."/>
            <person name="Liu M."/>
            <person name="Fu X."/>
            <person name="Pan Q."/>
            <person name="Wang Y."/>
            <person name="Lv Z."/>
            <person name="Lu X."/>
            <person name="Zhang F."/>
            <person name="Jiang W."/>
            <person name="Ma Y."/>
            <person name="Chen M."/>
            <person name="Hao X."/>
            <person name="Li L."/>
            <person name="Tang Y."/>
            <person name="Lv G."/>
            <person name="Zhou Y."/>
            <person name="Sun X."/>
            <person name="Brodelius P.E."/>
            <person name="Rose J.K.C."/>
            <person name="Tang K."/>
        </authorList>
    </citation>
    <scope>NUCLEOTIDE SEQUENCE [LARGE SCALE GENOMIC DNA]</scope>
    <source>
        <strain evidence="2">cv. Huhao1</strain>
        <tissue evidence="1">Leaf</tissue>
    </source>
</reference>
<name>A0A2U1PIM7_ARTAN</name>
<dbReference type="OrthoDB" id="42462at2759"/>
<sequence length="90" mass="9971">MGPGGSAYYGALRPDTISSNLPEFLKQKLKARGILKDEPAKDNIVASDNRLTNQARQSPAIMATSTLPSEWVLLFHSLVFTNSESEFFRQ</sequence>
<dbReference type="EMBL" id="PKPP01001103">
    <property type="protein sequence ID" value="PWA85610.1"/>
    <property type="molecule type" value="Genomic_DNA"/>
</dbReference>
<comment type="caution">
    <text evidence="1">The sequence shown here is derived from an EMBL/GenBank/DDBJ whole genome shotgun (WGS) entry which is preliminary data.</text>
</comment>
<dbReference type="STRING" id="35608.A0A2U1PIM7"/>
<dbReference type="Proteomes" id="UP000245207">
    <property type="component" value="Unassembled WGS sequence"/>
</dbReference>
<proteinExistence type="predicted"/>
<keyword evidence="2" id="KW-1185">Reference proteome</keyword>
<gene>
    <name evidence="1" type="ORF">CTI12_AA146690</name>
</gene>
<evidence type="ECO:0000313" key="1">
    <source>
        <dbReference type="EMBL" id="PWA85610.1"/>
    </source>
</evidence>